<dbReference type="InterPro" id="IPR012349">
    <property type="entry name" value="Split_barrel_FMN-bd"/>
</dbReference>
<evidence type="ECO:0000256" key="2">
    <source>
        <dbReference type="ARBA" id="ARBA00004738"/>
    </source>
</evidence>
<dbReference type="EMBL" id="LXQA010036510">
    <property type="protein sequence ID" value="MCH98023.1"/>
    <property type="molecule type" value="Genomic_DNA"/>
</dbReference>
<gene>
    <name evidence="8" type="ORF">A2U01_0019022</name>
</gene>
<dbReference type="GO" id="GO:0010181">
    <property type="term" value="F:FMN binding"/>
    <property type="evidence" value="ECO:0007669"/>
    <property type="project" value="InterPro"/>
</dbReference>
<evidence type="ECO:0000256" key="1">
    <source>
        <dbReference type="ARBA" id="ARBA00001917"/>
    </source>
</evidence>
<evidence type="ECO:0000256" key="6">
    <source>
        <dbReference type="ARBA" id="ARBA00022643"/>
    </source>
</evidence>
<keyword evidence="6" id="KW-0288">FMN</keyword>
<dbReference type="PANTHER" id="PTHR10851">
    <property type="entry name" value="PYRIDOXINE-5-PHOSPHATE OXIDASE"/>
    <property type="match status" value="1"/>
</dbReference>
<evidence type="ECO:0000256" key="5">
    <source>
        <dbReference type="ARBA" id="ARBA00022630"/>
    </source>
</evidence>
<feature type="non-terminal residue" evidence="8">
    <location>
        <position position="1"/>
    </location>
</feature>
<evidence type="ECO:0000313" key="9">
    <source>
        <dbReference type="Proteomes" id="UP000265520"/>
    </source>
</evidence>
<evidence type="ECO:0000313" key="8">
    <source>
        <dbReference type="EMBL" id="MCH98023.1"/>
    </source>
</evidence>
<keyword evidence="7" id="KW-0560">Oxidoreductase</keyword>
<protein>
    <recommendedName>
        <fullName evidence="4">pyridoxal 5'-phosphate synthase</fullName>
        <ecNumber evidence="4">1.4.3.5</ecNumber>
    </recommendedName>
</protein>
<organism evidence="8 9">
    <name type="scientific">Trifolium medium</name>
    <dbReference type="NCBI Taxonomy" id="97028"/>
    <lineage>
        <taxon>Eukaryota</taxon>
        <taxon>Viridiplantae</taxon>
        <taxon>Streptophyta</taxon>
        <taxon>Embryophyta</taxon>
        <taxon>Tracheophyta</taxon>
        <taxon>Spermatophyta</taxon>
        <taxon>Magnoliopsida</taxon>
        <taxon>eudicotyledons</taxon>
        <taxon>Gunneridae</taxon>
        <taxon>Pentapetalae</taxon>
        <taxon>rosids</taxon>
        <taxon>fabids</taxon>
        <taxon>Fabales</taxon>
        <taxon>Fabaceae</taxon>
        <taxon>Papilionoideae</taxon>
        <taxon>50 kb inversion clade</taxon>
        <taxon>NPAAA clade</taxon>
        <taxon>Hologalegina</taxon>
        <taxon>IRL clade</taxon>
        <taxon>Trifolieae</taxon>
        <taxon>Trifolium</taxon>
    </lineage>
</organism>
<dbReference type="AlphaFoldDB" id="A0A392NFA3"/>
<name>A0A392NFA3_9FABA</name>
<reference evidence="8 9" key="1">
    <citation type="journal article" date="2018" name="Front. Plant Sci.">
        <title>Red Clover (Trifolium pratense) and Zigzag Clover (T. medium) - A Picture of Genomic Similarities and Differences.</title>
        <authorList>
            <person name="Dluhosova J."/>
            <person name="Istvanek J."/>
            <person name="Nedelnik J."/>
            <person name="Repkova J."/>
        </authorList>
    </citation>
    <scope>NUCLEOTIDE SEQUENCE [LARGE SCALE GENOMIC DNA]</scope>
    <source>
        <strain evidence="9">cv. 10/8</strain>
        <tissue evidence="8">Leaf</tissue>
    </source>
</reference>
<dbReference type="UniPathway" id="UPA01068">
    <property type="reaction ID" value="UER00304"/>
</dbReference>
<dbReference type="InterPro" id="IPR000659">
    <property type="entry name" value="Pyridox_Oxase"/>
</dbReference>
<keyword evidence="9" id="KW-1185">Reference proteome</keyword>
<sequence>GRFVPPAIAEKYKLILPPYPGTSMCVRIGKPPQIDISALRENYISPEFLEHQVEADPLNQFRKWFDDALVAGLKEPNAMGLSTVGKDGKP</sequence>
<proteinExistence type="predicted"/>
<comment type="pathway">
    <text evidence="3">Cofactor metabolism; pyridoxal 5'-phosphate salvage; pyridoxal 5'-phosphate from pyridoxine 5'-phosphate: step 1/1.</text>
</comment>
<evidence type="ECO:0000256" key="3">
    <source>
        <dbReference type="ARBA" id="ARBA00005037"/>
    </source>
</evidence>
<keyword evidence="5" id="KW-0285">Flavoprotein</keyword>
<dbReference type="GO" id="GO:0004733">
    <property type="term" value="F:pyridoxamine phosphate oxidase activity"/>
    <property type="evidence" value="ECO:0007669"/>
    <property type="project" value="UniProtKB-EC"/>
</dbReference>
<evidence type="ECO:0000256" key="4">
    <source>
        <dbReference type="ARBA" id="ARBA00012801"/>
    </source>
</evidence>
<comment type="cofactor">
    <cofactor evidence="1">
        <name>FMN</name>
        <dbReference type="ChEBI" id="CHEBI:58210"/>
    </cofactor>
</comment>
<dbReference type="SUPFAM" id="SSF50475">
    <property type="entry name" value="FMN-binding split barrel"/>
    <property type="match status" value="1"/>
</dbReference>
<accession>A0A392NFA3</accession>
<dbReference type="Proteomes" id="UP000265520">
    <property type="component" value="Unassembled WGS sequence"/>
</dbReference>
<comment type="caution">
    <text evidence="8">The sequence shown here is derived from an EMBL/GenBank/DDBJ whole genome shotgun (WGS) entry which is preliminary data.</text>
</comment>
<comment type="pathway">
    <text evidence="2">Cofactor metabolism; pyridoxal 5'-phosphate salvage; pyridoxal 5'-phosphate from pyridoxamine 5'-phosphate: step 1/1.</text>
</comment>
<dbReference type="EC" id="1.4.3.5" evidence="4"/>
<dbReference type="PANTHER" id="PTHR10851:SF0">
    <property type="entry name" value="PYRIDOXINE-5'-PHOSPHATE OXIDASE"/>
    <property type="match status" value="1"/>
</dbReference>
<evidence type="ECO:0000256" key="7">
    <source>
        <dbReference type="ARBA" id="ARBA00023002"/>
    </source>
</evidence>
<dbReference type="Gene3D" id="2.30.110.10">
    <property type="entry name" value="Electron Transport, Fmn-binding Protein, Chain A"/>
    <property type="match status" value="1"/>
</dbReference>
<dbReference type="GO" id="GO:0008615">
    <property type="term" value="P:pyridoxine biosynthetic process"/>
    <property type="evidence" value="ECO:0007669"/>
    <property type="project" value="InterPro"/>
</dbReference>